<sequence>MELGISTFGEVQRDNGSGHAVHAHRRVQELLEEVKLADEVGLDVYAFGEHHRPDFVISSPEILMSAAAAITKQIRLSSSVTVLSSADPVRTFQNFATVDLVSGGRAEMIAGRGSFIESYPLFGFRLEDYDDLFTEKLDLLLNINNNEVVTWNGHHRAAIPGRGVYPRPLQQKIPIWIGVGGTQASAVRAGRLNLPMMIAILGSPPRQFIPFVDLYREAAQKAGHDVSQLQLGISSQFFVAADSKTAADNFYPSYEALMNRVGKSRGWSAMTYPQFEYLRTNGPLVVGSVQETIDKIMAQYEIFQNTRFLAQLVTGHVPHKNILQTIELFGTKVAPVIRRETGTVKA</sequence>
<evidence type="ECO:0000313" key="5">
    <source>
        <dbReference type="Proteomes" id="UP000244450"/>
    </source>
</evidence>
<dbReference type="SUPFAM" id="SSF51679">
    <property type="entry name" value="Bacterial luciferase-like"/>
    <property type="match status" value="1"/>
</dbReference>
<dbReference type="PANTHER" id="PTHR30137:SF8">
    <property type="entry name" value="BLR5498 PROTEIN"/>
    <property type="match status" value="1"/>
</dbReference>
<evidence type="ECO:0000259" key="3">
    <source>
        <dbReference type="Pfam" id="PF00296"/>
    </source>
</evidence>
<keyword evidence="5" id="KW-1185">Reference proteome</keyword>
<dbReference type="InterPro" id="IPR036661">
    <property type="entry name" value="Luciferase-like_sf"/>
</dbReference>
<accession>A0A2T7BHN8</accession>
<dbReference type="PANTHER" id="PTHR30137">
    <property type="entry name" value="LUCIFERASE-LIKE MONOOXYGENASE"/>
    <property type="match status" value="1"/>
</dbReference>
<dbReference type="Gene3D" id="3.20.20.30">
    <property type="entry name" value="Luciferase-like domain"/>
    <property type="match status" value="1"/>
</dbReference>
<dbReference type="OrthoDB" id="9776438at2"/>
<dbReference type="GO" id="GO:0004497">
    <property type="term" value="F:monooxygenase activity"/>
    <property type="evidence" value="ECO:0007669"/>
    <property type="project" value="UniProtKB-KW"/>
</dbReference>
<name>A0A2T7BHN8_9BACT</name>
<dbReference type="EMBL" id="QCYK01000002">
    <property type="protein sequence ID" value="PUZ25763.1"/>
    <property type="molecule type" value="Genomic_DNA"/>
</dbReference>
<gene>
    <name evidence="4" type="ORF">DCC81_15985</name>
</gene>
<organism evidence="4 5">
    <name type="scientific">Chitinophaga parva</name>
    <dbReference type="NCBI Taxonomy" id="2169414"/>
    <lineage>
        <taxon>Bacteria</taxon>
        <taxon>Pseudomonadati</taxon>
        <taxon>Bacteroidota</taxon>
        <taxon>Chitinophagia</taxon>
        <taxon>Chitinophagales</taxon>
        <taxon>Chitinophagaceae</taxon>
        <taxon>Chitinophaga</taxon>
    </lineage>
</organism>
<dbReference type="Pfam" id="PF00296">
    <property type="entry name" value="Bac_luciferase"/>
    <property type="match status" value="1"/>
</dbReference>
<comment type="caution">
    <text evidence="4">The sequence shown here is derived from an EMBL/GenBank/DDBJ whole genome shotgun (WGS) entry which is preliminary data.</text>
</comment>
<keyword evidence="2" id="KW-0503">Monooxygenase</keyword>
<dbReference type="Proteomes" id="UP000244450">
    <property type="component" value="Unassembled WGS sequence"/>
</dbReference>
<dbReference type="InterPro" id="IPR050766">
    <property type="entry name" value="Bact_Lucif_Oxidored"/>
</dbReference>
<reference evidence="4 5" key="1">
    <citation type="submission" date="2018-04" db="EMBL/GenBank/DDBJ databases">
        <title>Chitinophaga fuyangensis sp. nov., isolated from soil in a chemical factory.</title>
        <authorList>
            <person name="Chen K."/>
        </authorList>
    </citation>
    <scope>NUCLEOTIDE SEQUENCE [LARGE SCALE GENOMIC DNA]</scope>
    <source>
        <strain evidence="4 5">LY-1</strain>
    </source>
</reference>
<dbReference type="CDD" id="cd00347">
    <property type="entry name" value="Flavin_utilizing_monoxygenases"/>
    <property type="match status" value="1"/>
</dbReference>
<evidence type="ECO:0000256" key="1">
    <source>
        <dbReference type="ARBA" id="ARBA00023002"/>
    </source>
</evidence>
<dbReference type="GO" id="GO:0005829">
    <property type="term" value="C:cytosol"/>
    <property type="evidence" value="ECO:0007669"/>
    <property type="project" value="TreeGrafter"/>
</dbReference>
<dbReference type="RefSeq" id="WP_108687602.1">
    <property type="nucleotide sequence ID" value="NZ_QCYK01000002.1"/>
</dbReference>
<evidence type="ECO:0000313" key="4">
    <source>
        <dbReference type="EMBL" id="PUZ25763.1"/>
    </source>
</evidence>
<dbReference type="AlphaFoldDB" id="A0A2T7BHN8"/>
<dbReference type="InterPro" id="IPR011251">
    <property type="entry name" value="Luciferase-like_dom"/>
</dbReference>
<feature type="domain" description="Luciferase-like" evidence="3">
    <location>
        <begin position="1"/>
        <end position="298"/>
    </location>
</feature>
<protein>
    <submittedName>
        <fullName evidence="4">LLM class flavin-dependent oxidoreductase</fullName>
    </submittedName>
</protein>
<dbReference type="GO" id="GO:0016705">
    <property type="term" value="F:oxidoreductase activity, acting on paired donors, with incorporation or reduction of molecular oxygen"/>
    <property type="evidence" value="ECO:0007669"/>
    <property type="project" value="InterPro"/>
</dbReference>
<proteinExistence type="predicted"/>
<evidence type="ECO:0000256" key="2">
    <source>
        <dbReference type="ARBA" id="ARBA00023033"/>
    </source>
</evidence>
<keyword evidence="1" id="KW-0560">Oxidoreductase</keyword>